<evidence type="ECO:0000313" key="1">
    <source>
        <dbReference type="EMBL" id="MBX54747.1"/>
    </source>
</evidence>
<protein>
    <submittedName>
        <fullName evidence="1">Uncharacterized protein</fullName>
    </submittedName>
</protein>
<sequence length="46" mass="5530">MNYMVETLMDMLTLKAFFPKIVVFNNSICIVKWDFLNSYNEKINSY</sequence>
<dbReference type="AlphaFoldDB" id="A0A2P2PJ64"/>
<accession>A0A2P2PJ64</accession>
<proteinExistence type="predicted"/>
<dbReference type="EMBL" id="GGEC01074263">
    <property type="protein sequence ID" value="MBX54747.1"/>
    <property type="molecule type" value="Transcribed_RNA"/>
</dbReference>
<organism evidence="1">
    <name type="scientific">Rhizophora mucronata</name>
    <name type="common">Asiatic mangrove</name>
    <dbReference type="NCBI Taxonomy" id="61149"/>
    <lineage>
        <taxon>Eukaryota</taxon>
        <taxon>Viridiplantae</taxon>
        <taxon>Streptophyta</taxon>
        <taxon>Embryophyta</taxon>
        <taxon>Tracheophyta</taxon>
        <taxon>Spermatophyta</taxon>
        <taxon>Magnoliopsida</taxon>
        <taxon>eudicotyledons</taxon>
        <taxon>Gunneridae</taxon>
        <taxon>Pentapetalae</taxon>
        <taxon>rosids</taxon>
        <taxon>fabids</taxon>
        <taxon>Malpighiales</taxon>
        <taxon>Rhizophoraceae</taxon>
        <taxon>Rhizophora</taxon>
    </lineage>
</organism>
<reference evidence="1" key="1">
    <citation type="submission" date="2018-02" db="EMBL/GenBank/DDBJ databases">
        <title>Rhizophora mucronata_Transcriptome.</title>
        <authorList>
            <person name="Meera S.P."/>
            <person name="Sreeshan A."/>
            <person name="Augustine A."/>
        </authorList>
    </citation>
    <scope>NUCLEOTIDE SEQUENCE</scope>
    <source>
        <tissue evidence="1">Leaf</tissue>
    </source>
</reference>
<name>A0A2P2PJ64_RHIMU</name>